<organism evidence="2 3">
    <name type="scientific">Turneriella parva (strain ATCC BAA-1111 / DSM 21527 / NCTC 11395 / H)</name>
    <name type="common">Leptospira parva</name>
    <dbReference type="NCBI Taxonomy" id="869212"/>
    <lineage>
        <taxon>Bacteria</taxon>
        <taxon>Pseudomonadati</taxon>
        <taxon>Spirochaetota</taxon>
        <taxon>Spirochaetia</taxon>
        <taxon>Leptospirales</taxon>
        <taxon>Leptospiraceae</taxon>
        <taxon>Turneriella</taxon>
    </lineage>
</organism>
<dbReference type="AlphaFoldDB" id="I4B1W2"/>
<dbReference type="HOGENOM" id="CLU_1884882_0_0_12"/>
<dbReference type="EMBL" id="CP002959">
    <property type="protein sequence ID" value="AFM11269.1"/>
    <property type="molecule type" value="Genomic_DNA"/>
</dbReference>
<reference evidence="2 3" key="1">
    <citation type="submission" date="2012-06" db="EMBL/GenBank/DDBJ databases">
        <title>The complete chromosome of genome of Turneriella parva DSM 21527.</title>
        <authorList>
            <consortium name="US DOE Joint Genome Institute (JGI-PGF)"/>
            <person name="Lucas S."/>
            <person name="Han J."/>
            <person name="Lapidus A."/>
            <person name="Bruce D."/>
            <person name="Goodwin L."/>
            <person name="Pitluck S."/>
            <person name="Peters L."/>
            <person name="Kyrpides N."/>
            <person name="Mavromatis K."/>
            <person name="Ivanova N."/>
            <person name="Mikhailova N."/>
            <person name="Chertkov O."/>
            <person name="Detter J.C."/>
            <person name="Tapia R."/>
            <person name="Han C."/>
            <person name="Land M."/>
            <person name="Hauser L."/>
            <person name="Markowitz V."/>
            <person name="Cheng J.-F."/>
            <person name="Hugenholtz P."/>
            <person name="Woyke T."/>
            <person name="Wu D."/>
            <person name="Gronow S."/>
            <person name="Wellnitz S."/>
            <person name="Brambilla E."/>
            <person name="Klenk H.-P."/>
            <person name="Eisen J.A."/>
        </authorList>
    </citation>
    <scope>NUCLEOTIDE SEQUENCE [LARGE SCALE GENOMIC DNA]</scope>
    <source>
        <strain evidence="3">ATCC BAA-1111 / DSM 21527 / NCTC 11395 / H</strain>
    </source>
</reference>
<dbReference type="KEGG" id="tpx:Turpa_0617"/>
<feature type="coiled-coil region" evidence="1">
    <location>
        <begin position="81"/>
        <end position="108"/>
    </location>
</feature>
<keyword evidence="3" id="KW-1185">Reference proteome</keyword>
<dbReference type="Proteomes" id="UP000006048">
    <property type="component" value="Chromosome"/>
</dbReference>
<evidence type="ECO:0000313" key="2">
    <source>
        <dbReference type="EMBL" id="AFM11269.1"/>
    </source>
</evidence>
<sequence length="135" mass="15154">MLHFLTAPAALRFYILMNLAVGCTSRQITEGQIESCLARTDTVSHDTSRRAAIAWLVAYDQKVKDTRCCALEPRPSLLAKRRDLKELNDELLNRIDALETGSDAARRAELSAGDKCYRALIDLYHDGLFAARSQR</sequence>
<protein>
    <submittedName>
        <fullName evidence="2">Uncharacterized protein</fullName>
    </submittedName>
</protein>
<accession>I4B1W2</accession>
<dbReference type="STRING" id="869212.Turpa_0617"/>
<evidence type="ECO:0000313" key="3">
    <source>
        <dbReference type="Proteomes" id="UP000006048"/>
    </source>
</evidence>
<keyword evidence="1" id="KW-0175">Coiled coil</keyword>
<evidence type="ECO:0000256" key="1">
    <source>
        <dbReference type="SAM" id="Coils"/>
    </source>
</evidence>
<name>I4B1W2_TURPD</name>
<proteinExistence type="predicted"/>
<gene>
    <name evidence="2" type="ordered locus">Turpa_0617</name>
</gene>
<dbReference type="RefSeq" id="WP_014801787.1">
    <property type="nucleotide sequence ID" value="NC_018020.1"/>
</dbReference>